<evidence type="ECO:0000313" key="3">
    <source>
        <dbReference type="Proteomes" id="UP000030747"/>
    </source>
</evidence>
<reference evidence="2" key="2">
    <citation type="submission" date="2013-10" db="EMBL/GenBank/DDBJ databases">
        <authorList>
            <person name="Aslett M."/>
        </authorList>
    </citation>
    <scope>NUCLEOTIDE SEQUENCE [LARGE SCALE GENOMIC DNA]</scope>
    <source>
        <strain evidence="2">Houghton</strain>
    </source>
</reference>
<gene>
    <name evidence="2" type="ORF">ETH_00032830</name>
</gene>
<accession>U6KP01</accession>
<feature type="non-terminal residue" evidence="2">
    <location>
        <position position="116"/>
    </location>
</feature>
<feature type="compositionally biased region" description="Low complexity" evidence="1">
    <location>
        <begin position="1"/>
        <end position="15"/>
    </location>
</feature>
<proteinExistence type="predicted"/>
<dbReference type="VEuPathDB" id="ToxoDB:ETH_00032830"/>
<reference evidence="2" key="1">
    <citation type="submission" date="2013-10" db="EMBL/GenBank/DDBJ databases">
        <title>Genomic analysis of the causative agents of coccidiosis in chickens.</title>
        <authorList>
            <person name="Reid A.J."/>
            <person name="Blake D."/>
            <person name="Billington K."/>
            <person name="Browne H."/>
            <person name="Dunn M."/>
            <person name="Hung S."/>
            <person name="Kawahara F."/>
            <person name="Miranda-Saavedra D."/>
            <person name="Mourier T."/>
            <person name="Nagra H."/>
            <person name="Otto T.D."/>
            <person name="Rawlings N."/>
            <person name="Sanchez A."/>
            <person name="Sanders M."/>
            <person name="Subramaniam C."/>
            <person name="Tay Y."/>
            <person name="Dear P."/>
            <person name="Doerig C."/>
            <person name="Gruber A."/>
            <person name="Parkinson J."/>
            <person name="Shirley M."/>
            <person name="Wan K.L."/>
            <person name="Berriman M."/>
            <person name="Tomley F."/>
            <person name="Pain A."/>
        </authorList>
    </citation>
    <scope>NUCLEOTIDE SEQUENCE [LARGE SCALE GENOMIC DNA]</scope>
    <source>
        <strain evidence="2">Houghton</strain>
    </source>
</reference>
<protein>
    <submittedName>
        <fullName evidence="2">Uncharacterized protein</fullName>
    </submittedName>
</protein>
<feature type="compositionally biased region" description="Low complexity" evidence="1">
    <location>
        <begin position="71"/>
        <end position="91"/>
    </location>
</feature>
<dbReference type="EMBL" id="HG673801">
    <property type="protein sequence ID" value="CDJ37997.1"/>
    <property type="molecule type" value="Genomic_DNA"/>
</dbReference>
<evidence type="ECO:0000313" key="2">
    <source>
        <dbReference type="EMBL" id="CDJ37997.1"/>
    </source>
</evidence>
<name>U6KP01_EIMTE</name>
<dbReference type="AlphaFoldDB" id="U6KP01"/>
<evidence type="ECO:0000256" key="1">
    <source>
        <dbReference type="SAM" id="MobiDB-lite"/>
    </source>
</evidence>
<organism evidence="2 3">
    <name type="scientific">Eimeria tenella</name>
    <name type="common">Coccidian parasite</name>
    <dbReference type="NCBI Taxonomy" id="5802"/>
    <lineage>
        <taxon>Eukaryota</taxon>
        <taxon>Sar</taxon>
        <taxon>Alveolata</taxon>
        <taxon>Apicomplexa</taxon>
        <taxon>Conoidasida</taxon>
        <taxon>Coccidia</taxon>
        <taxon>Eucoccidiorida</taxon>
        <taxon>Eimeriorina</taxon>
        <taxon>Eimeriidae</taxon>
        <taxon>Eimeria</taxon>
    </lineage>
</organism>
<dbReference type="GeneID" id="25255632"/>
<sequence length="116" mass="12028">MANAAAAVPVGAAAATQDEQKPHRSLRGSSSSSNSSNNSNSSSSNSVQGYRVQDQRYVNQQLHYPGPSFQSSSSSSNNNKSSRSSSSSSSSPELAFSSACQTAICCASLSLKRCLK</sequence>
<feature type="region of interest" description="Disordered" evidence="1">
    <location>
        <begin position="1"/>
        <end position="93"/>
    </location>
</feature>
<feature type="compositionally biased region" description="Low complexity" evidence="1">
    <location>
        <begin position="29"/>
        <end position="46"/>
    </location>
</feature>
<dbReference type="RefSeq" id="XP_013228835.1">
    <property type="nucleotide sequence ID" value="XM_013373381.1"/>
</dbReference>
<dbReference type="Proteomes" id="UP000030747">
    <property type="component" value="Unassembled WGS sequence"/>
</dbReference>
<keyword evidence="3" id="KW-1185">Reference proteome</keyword>